<evidence type="ECO:0000313" key="2">
    <source>
        <dbReference type="Proteomes" id="UP001153954"/>
    </source>
</evidence>
<dbReference type="EMBL" id="CAKOGL010000030">
    <property type="protein sequence ID" value="CAH2107460.1"/>
    <property type="molecule type" value="Genomic_DNA"/>
</dbReference>
<dbReference type="Proteomes" id="UP001153954">
    <property type="component" value="Unassembled WGS sequence"/>
</dbReference>
<organism evidence="1 2">
    <name type="scientific">Euphydryas editha</name>
    <name type="common">Edith's checkerspot</name>
    <dbReference type="NCBI Taxonomy" id="104508"/>
    <lineage>
        <taxon>Eukaryota</taxon>
        <taxon>Metazoa</taxon>
        <taxon>Ecdysozoa</taxon>
        <taxon>Arthropoda</taxon>
        <taxon>Hexapoda</taxon>
        <taxon>Insecta</taxon>
        <taxon>Pterygota</taxon>
        <taxon>Neoptera</taxon>
        <taxon>Endopterygota</taxon>
        <taxon>Lepidoptera</taxon>
        <taxon>Glossata</taxon>
        <taxon>Ditrysia</taxon>
        <taxon>Papilionoidea</taxon>
        <taxon>Nymphalidae</taxon>
        <taxon>Nymphalinae</taxon>
        <taxon>Euphydryas</taxon>
    </lineage>
</organism>
<dbReference type="PANTHER" id="PTHR47510:SF3">
    <property type="entry name" value="ENDO_EXONUCLEASE_PHOSPHATASE DOMAIN-CONTAINING PROTEIN"/>
    <property type="match status" value="1"/>
</dbReference>
<dbReference type="PANTHER" id="PTHR47510">
    <property type="entry name" value="REVERSE TRANSCRIPTASE DOMAIN-CONTAINING PROTEIN"/>
    <property type="match status" value="1"/>
</dbReference>
<dbReference type="Gene3D" id="3.60.10.10">
    <property type="entry name" value="Endonuclease/exonuclease/phosphatase"/>
    <property type="match status" value="1"/>
</dbReference>
<evidence type="ECO:0000313" key="1">
    <source>
        <dbReference type="EMBL" id="CAH2107460.1"/>
    </source>
</evidence>
<reference evidence="1" key="1">
    <citation type="submission" date="2022-03" db="EMBL/GenBank/DDBJ databases">
        <authorList>
            <person name="Tunstrom K."/>
        </authorList>
    </citation>
    <scope>NUCLEOTIDE SEQUENCE</scope>
</reference>
<dbReference type="InterPro" id="IPR036691">
    <property type="entry name" value="Endo/exonu/phosph_ase_sf"/>
</dbReference>
<dbReference type="SUPFAM" id="SSF56219">
    <property type="entry name" value="DNase I-like"/>
    <property type="match status" value="1"/>
</dbReference>
<name>A0AAU9V9N6_EUPED</name>
<keyword evidence="2" id="KW-1185">Reference proteome</keyword>
<comment type="caution">
    <text evidence="1">The sequence shown here is derived from an EMBL/GenBank/DDBJ whole genome shotgun (WGS) entry which is preliminary data.</text>
</comment>
<evidence type="ECO:0008006" key="3">
    <source>
        <dbReference type="Google" id="ProtNLM"/>
    </source>
</evidence>
<accession>A0AAU9V9N6</accession>
<gene>
    <name evidence="1" type="ORF">EEDITHA_LOCUS21499</name>
</gene>
<dbReference type="AlphaFoldDB" id="A0AAU9V9N6"/>
<protein>
    <recommendedName>
        <fullName evidence="3">Tick transposon</fullName>
    </recommendedName>
</protein>
<proteinExistence type="predicted"/>
<sequence length="365" mass="42776">MPGKFDELLCIVKSFENPLHLIILTETWLKSDDEAKRFRISGYTHYYNNRTNARGGGISIFVNNNLKHNLVEGECLNDNHFLWIYLRNFSLNVGAIYRKPDTNIKAFLDKYSHQLDKFKRGIVFGDFNINLLASEQSTSMYRDVLEESGYRIINKIDKAHCTRETSTSKTLIDHVSCNLQENNYHLAIIESSMSDHKQLYFELKRYEPKTPEKVPYVAIDYEFLYKTMADSADKNENNLFNILEERLFANVTKSKILKYKILNSPRQDWINKLIINEINCRNVLWKEHKHNPEDKTKHAEFITKRNEVAKMIQQAKSSYYLKSFAACNKKPAKMWSLINSLSSNKIKEFGGPAKRLLKFYILNKN</sequence>